<feature type="domain" description="Terminase large subunit GpA endonuclease" evidence="2">
    <location>
        <begin position="366"/>
        <end position="661"/>
    </location>
</feature>
<protein>
    <submittedName>
        <fullName evidence="3">Phage terminase large subunit (GpA)</fullName>
    </submittedName>
</protein>
<sequence>MPKSYDDHREDMRRRQAEQSAEGREIGTIPKIKNKRRRARCEKSLDKFLMTYFPRAFPKKFSKDHLQVIKLIEQTVVEGGQQAVAMPRGSGKSTICIRAVMWPLLYGFHRYAMLIAADDSKSSKLLRSIKTELGKNQLLYEDFPEVIHAIRKLQGIANRAVGQTHNGKPTGIDYQKKIIIFPTIEGSKASGAILETGGITSAVRGGQLTLETGEVIRPTIVLVDDPQTRKSAKSVSQCQEREQILSADLLGMAGPGESLAALVTCTVVYQNDLADRLLNSDVHPDWYGIRTKMLEQFPTNMKLWEQYWELRQTEMIEKDRTHRGSNQFYKKNRKAMDAGAVVSWEERYSKSEQSAIQHAMNHFFRDLEAFYSEYQNEPIDQQEESEPYWDSNQIARKTNGLKRSEIPGESQKVTAFIDVQRRLLYWMVVAWGDQLNGWIVDYGTYPDQRAKAFTASSVRNTLERVYKAKIEVALRAGLMDLIEPLLAREFTRTNGTAARIDRLGIDGGWGESTPIIREVIRASGQGPMLMTCFGRGIRAKDAPMSAWPRKEGEWRGLETLVRQGKGRDGRHLLFNTNVWKSQALRRLSTDHGEAGCVSIYGGRSQRHDFLAEHLTAEQSRDITDEKTGRTAAEWSIRPTVTENHWLDTFVGNCVMANSLGIYPPGFMPTPTAKPKKARNKSKVNF</sequence>
<dbReference type="InterPro" id="IPR046454">
    <property type="entry name" value="GpA_endonuclease"/>
</dbReference>
<feature type="region of interest" description="Disordered" evidence="1">
    <location>
        <begin position="1"/>
        <end position="28"/>
    </location>
</feature>
<dbReference type="Pfam" id="PF20454">
    <property type="entry name" value="GpA_nuclease"/>
    <property type="match status" value="1"/>
</dbReference>
<dbReference type="OrthoDB" id="234808at2"/>
<comment type="caution">
    <text evidence="3">The sequence shown here is derived from an EMBL/GenBank/DDBJ whole genome shotgun (WGS) entry which is preliminary data.</text>
</comment>
<evidence type="ECO:0000313" key="3">
    <source>
        <dbReference type="EMBL" id="TWT63185.1"/>
    </source>
</evidence>
<evidence type="ECO:0000259" key="2">
    <source>
        <dbReference type="Pfam" id="PF20454"/>
    </source>
</evidence>
<organism evidence="3 4">
    <name type="scientific">Rubinisphaera italica</name>
    <dbReference type="NCBI Taxonomy" id="2527969"/>
    <lineage>
        <taxon>Bacteria</taxon>
        <taxon>Pseudomonadati</taxon>
        <taxon>Planctomycetota</taxon>
        <taxon>Planctomycetia</taxon>
        <taxon>Planctomycetales</taxon>
        <taxon>Planctomycetaceae</taxon>
        <taxon>Rubinisphaera</taxon>
    </lineage>
</organism>
<accession>A0A5C5XM42</accession>
<keyword evidence="4" id="KW-1185">Reference proteome</keyword>
<evidence type="ECO:0000313" key="4">
    <source>
        <dbReference type="Proteomes" id="UP000316095"/>
    </source>
</evidence>
<feature type="region of interest" description="Disordered" evidence="1">
    <location>
        <begin position="666"/>
        <end position="685"/>
    </location>
</feature>
<proteinExistence type="predicted"/>
<reference evidence="3 4" key="1">
    <citation type="submission" date="2019-02" db="EMBL/GenBank/DDBJ databases">
        <title>Deep-cultivation of Planctomycetes and their phenomic and genomic characterization uncovers novel biology.</title>
        <authorList>
            <person name="Wiegand S."/>
            <person name="Jogler M."/>
            <person name="Boedeker C."/>
            <person name="Pinto D."/>
            <person name="Vollmers J."/>
            <person name="Rivas-Marin E."/>
            <person name="Kohn T."/>
            <person name="Peeters S.H."/>
            <person name="Heuer A."/>
            <person name="Rast P."/>
            <person name="Oberbeckmann S."/>
            <person name="Bunk B."/>
            <person name="Jeske O."/>
            <person name="Meyerdierks A."/>
            <person name="Storesund J.E."/>
            <person name="Kallscheuer N."/>
            <person name="Luecker S."/>
            <person name="Lage O.M."/>
            <person name="Pohl T."/>
            <person name="Merkel B.J."/>
            <person name="Hornburger P."/>
            <person name="Mueller R.-W."/>
            <person name="Bruemmer F."/>
            <person name="Labrenz M."/>
            <person name="Spormann A.M."/>
            <person name="Op Den Camp H."/>
            <person name="Overmann J."/>
            <person name="Amann R."/>
            <person name="Jetten M.S.M."/>
            <person name="Mascher T."/>
            <person name="Medema M.H."/>
            <person name="Devos D.P."/>
            <person name="Kaster A.-K."/>
            <person name="Ovreas L."/>
            <person name="Rohde M."/>
            <person name="Galperin M.Y."/>
            <person name="Jogler C."/>
        </authorList>
    </citation>
    <scope>NUCLEOTIDE SEQUENCE [LARGE SCALE GENOMIC DNA]</scope>
    <source>
        <strain evidence="3 4">Pan54</strain>
    </source>
</reference>
<dbReference type="Proteomes" id="UP000316095">
    <property type="component" value="Unassembled WGS sequence"/>
</dbReference>
<dbReference type="EMBL" id="SJPG01000001">
    <property type="protein sequence ID" value="TWT63185.1"/>
    <property type="molecule type" value="Genomic_DNA"/>
</dbReference>
<name>A0A5C5XM42_9PLAN</name>
<feature type="compositionally biased region" description="Basic and acidic residues" evidence="1">
    <location>
        <begin position="1"/>
        <end position="25"/>
    </location>
</feature>
<dbReference type="GO" id="GO:0004519">
    <property type="term" value="F:endonuclease activity"/>
    <property type="evidence" value="ECO:0007669"/>
    <property type="project" value="InterPro"/>
</dbReference>
<gene>
    <name evidence="3" type="ORF">Pan54_39380</name>
</gene>
<dbReference type="InterPro" id="IPR027417">
    <property type="entry name" value="P-loop_NTPase"/>
</dbReference>
<dbReference type="Gene3D" id="3.40.50.300">
    <property type="entry name" value="P-loop containing nucleotide triphosphate hydrolases"/>
    <property type="match status" value="1"/>
</dbReference>
<dbReference type="RefSeq" id="WP_146504962.1">
    <property type="nucleotide sequence ID" value="NZ_SJPG01000001.1"/>
</dbReference>
<evidence type="ECO:0000256" key="1">
    <source>
        <dbReference type="SAM" id="MobiDB-lite"/>
    </source>
</evidence>
<dbReference type="AlphaFoldDB" id="A0A5C5XM42"/>
<feature type="compositionally biased region" description="Basic residues" evidence="1">
    <location>
        <begin position="673"/>
        <end position="685"/>
    </location>
</feature>